<proteinExistence type="predicted"/>
<accession>A0A8R7P418</accession>
<feature type="transmembrane region" description="Helical" evidence="1">
    <location>
        <begin position="30"/>
        <end position="59"/>
    </location>
</feature>
<reference evidence="2" key="2">
    <citation type="submission" date="2018-03" db="EMBL/GenBank/DDBJ databases">
        <title>The Triticum urartu genome reveals the dynamic nature of wheat genome evolution.</title>
        <authorList>
            <person name="Ling H."/>
            <person name="Ma B."/>
            <person name="Shi X."/>
            <person name="Liu H."/>
            <person name="Dong L."/>
            <person name="Sun H."/>
            <person name="Cao Y."/>
            <person name="Gao Q."/>
            <person name="Zheng S."/>
            <person name="Li Y."/>
            <person name="Yu Y."/>
            <person name="Du H."/>
            <person name="Qi M."/>
            <person name="Li Y."/>
            <person name="Yu H."/>
            <person name="Cui Y."/>
            <person name="Wang N."/>
            <person name="Chen C."/>
            <person name="Wu H."/>
            <person name="Zhao Y."/>
            <person name="Zhang J."/>
            <person name="Li Y."/>
            <person name="Zhou W."/>
            <person name="Zhang B."/>
            <person name="Hu W."/>
            <person name="Eijk M."/>
            <person name="Tang J."/>
            <person name="Witsenboer H."/>
            <person name="Zhao S."/>
            <person name="Li Z."/>
            <person name="Zhang A."/>
            <person name="Wang D."/>
            <person name="Liang C."/>
        </authorList>
    </citation>
    <scope>NUCLEOTIDE SEQUENCE [LARGE SCALE GENOMIC DNA]</scope>
    <source>
        <strain evidence="2">cv. G1812</strain>
    </source>
</reference>
<dbReference type="AlphaFoldDB" id="A0A8R7P418"/>
<sequence>MSVFSFFLSIQMWFFLCSLVTWWRAGTGEAVCLVFFSFVFLFGIFAPSISLLGVTFNYLKFSILSKDPSKFPSYSKHSKHCYIFIFFNSAH</sequence>
<feature type="transmembrane region" description="Helical" evidence="1">
    <location>
        <begin position="6"/>
        <end position="23"/>
    </location>
</feature>
<keyword evidence="1" id="KW-0472">Membrane</keyword>
<dbReference type="Gramene" id="TuG1812G0100002049.01.T02">
    <property type="protein sequence ID" value="TuG1812G0100002049.01.T02.cds341148"/>
    <property type="gene ID" value="TuG1812G0100002049.01"/>
</dbReference>
<name>A0A8R7P418_TRIUA</name>
<protein>
    <submittedName>
        <fullName evidence="2">Uncharacterized protein</fullName>
    </submittedName>
</protein>
<dbReference type="Proteomes" id="UP000015106">
    <property type="component" value="Chromosome 1"/>
</dbReference>
<keyword evidence="1" id="KW-1133">Transmembrane helix</keyword>
<dbReference type="EnsemblPlants" id="TuG1812G0100002049.01.T03">
    <property type="protein sequence ID" value="TuG1812G0100002049.01.T03.cds341137"/>
    <property type="gene ID" value="TuG1812G0100002049.01"/>
</dbReference>
<dbReference type="Gramene" id="TuG1812G0100002049.01.T03">
    <property type="protein sequence ID" value="TuG1812G0100002049.01.T03.cds341137"/>
    <property type="gene ID" value="TuG1812G0100002049.01"/>
</dbReference>
<keyword evidence="3" id="KW-1185">Reference proteome</keyword>
<evidence type="ECO:0000313" key="2">
    <source>
        <dbReference type="EnsemblPlants" id="TuG1812G0100002049.01.T02.cds341148"/>
    </source>
</evidence>
<reference evidence="3" key="1">
    <citation type="journal article" date="2013" name="Nature">
        <title>Draft genome of the wheat A-genome progenitor Triticum urartu.</title>
        <authorList>
            <person name="Ling H.Q."/>
            <person name="Zhao S."/>
            <person name="Liu D."/>
            <person name="Wang J."/>
            <person name="Sun H."/>
            <person name="Zhang C."/>
            <person name="Fan H."/>
            <person name="Li D."/>
            <person name="Dong L."/>
            <person name="Tao Y."/>
            <person name="Gao C."/>
            <person name="Wu H."/>
            <person name="Li Y."/>
            <person name="Cui Y."/>
            <person name="Guo X."/>
            <person name="Zheng S."/>
            <person name="Wang B."/>
            <person name="Yu K."/>
            <person name="Liang Q."/>
            <person name="Yang W."/>
            <person name="Lou X."/>
            <person name="Chen J."/>
            <person name="Feng M."/>
            <person name="Jian J."/>
            <person name="Zhang X."/>
            <person name="Luo G."/>
            <person name="Jiang Y."/>
            <person name="Liu J."/>
            <person name="Wang Z."/>
            <person name="Sha Y."/>
            <person name="Zhang B."/>
            <person name="Wu H."/>
            <person name="Tang D."/>
            <person name="Shen Q."/>
            <person name="Xue P."/>
            <person name="Zou S."/>
            <person name="Wang X."/>
            <person name="Liu X."/>
            <person name="Wang F."/>
            <person name="Yang Y."/>
            <person name="An X."/>
            <person name="Dong Z."/>
            <person name="Zhang K."/>
            <person name="Zhang X."/>
            <person name="Luo M.C."/>
            <person name="Dvorak J."/>
            <person name="Tong Y."/>
            <person name="Wang J."/>
            <person name="Yang H."/>
            <person name="Li Z."/>
            <person name="Wang D."/>
            <person name="Zhang A."/>
            <person name="Wang J."/>
        </authorList>
    </citation>
    <scope>NUCLEOTIDE SEQUENCE</scope>
    <source>
        <strain evidence="3">cv. G1812</strain>
    </source>
</reference>
<organism evidence="2 3">
    <name type="scientific">Triticum urartu</name>
    <name type="common">Red wild einkorn</name>
    <name type="synonym">Crithodium urartu</name>
    <dbReference type="NCBI Taxonomy" id="4572"/>
    <lineage>
        <taxon>Eukaryota</taxon>
        <taxon>Viridiplantae</taxon>
        <taxon>Streptophyta</taxon>
        <taxon>Embryophyta</taxon>
        <taxon>Tracheophyta</taxon>
        <taxon>Spermatophyta</taxon>
        <taxon>Magnoliopsida</taxon>
        <taxon>Liliopsida</taxon>
        <taxon>Poales</taxon>
        <taxon>Poaceae</taxon>
        <taxon>BOP clade</taxon>
        <taxon>Pooideae</taxon>
        <taxon>Triticodae</taxon>
        <taxon>Triticeae</taxon>
        <taxon>Triticinae</taxon>
        <taxon>Triticum</taxon>
    </lineage>
</organism>
<evidence type="ECO:0000256" key="1">
    <source>
        <dbReference type="SAM" id="Phobius"/>
    </source>
</evidence>
<keyword evidence="1" id="KW-0812">Transmembrane</keyword>
<reference evidence="2" key="3">
    <citation type="submission" date="2022-06" db="UniProtKB">
        <authorList>
            <consortium name="EnsemblPlants"/>
        </authorList>
    </citation>
    <scope>IDENTIFICATION</scope>
</reference>
<evidence type="ECO:0000313" key="3">
    <source>
        <dbReference type="Proteomes" id="UP000015106"/>
    </source>
</evidence>
<dbReference type="EnsemblPlants" id="TuG1812G0100002049.01.T02">
    <property type="protein sequence ID" value="TuG1812G0100002049.01.T02.cds341148"/>
    <property type="gene ID" value="TuG1812G0100002049.01"/>
</dbReference>